<dbReference type="GO" id="GO:0016788">
    <property type="term" value="F:hydrolase activity, acting on ester bonds"/>
    <property type="evidence" value="ECO:0007669"/>
    <property type="project" value="UniProtKB-ARBA"/>
</dbReference>
<reference evidence="3 4" key="1">
    <citation type="submission" date="2023-10" db="EMBL/GenBank/DDBJ databases">
        <title>Rubellicoccus peritrichatus gen. nov., sp. nov., isolated from an algae of coral reef tank.</title>
        <authorList>
            <person name="Luo J."/>
        </authorList>
    </citation>
    <scope>NUCLEOTIDE SEQUENCE [LARGE SCALE GENOMIC DNA]</scope>
    <source>
        <strain evidence="3 4">CR14</strain>
    </source>
</reference>
<dbReference type="SUPFAM" id="SSF52266">
    <property type="entry name" value="SGNH hydrolase"/>
    <property type="match status" value="1"/>
</dbReference>
<dbReference type="PANTHER" id="PTHR34407">
    <property type="entry name" value="EXPRESSED PROTEIN"/>
    <property type="match status" value="1"/>
</dbReference>
<sequence>MKEYLTLLCLLIAPASLAAEANRASVPYSSREGLANTMQKLNQEQEVRIAYLGGSITEQEGWRVMTQQWFGDKFLKAHVVEILAAIGGTNSELGAFRIGQDVLLQDPDLVFIEFAGNDARTPPTRLRETMEGIVRQILQHNPSTDICFVYTIKEASLGETQDGLYFTNAASTMEEVAEHYGIPSINMGYKVPKLVANNELLMRQAKPTTKEDREALAGKILFAEDGVHPYVETGHPIYFEQVQKALPELLKTGQARAHAIPEALEPNNFEDARMIPITETNFTGSWTTLNDLDGPTPNRLKNRADNIWVGKSPDASLSFKFKGSYIGIFGARGPDSGAYDFSIDGNLKESSSFDKYCTYHRLSSDTLAAGLSDQVHEVKINTSDRQIDKLSQLKERNSENDYLKNPEKYADNNLYLSALMIRGELIED</sequence>
<dbReference type="Gene3D" id="3.40.50.1110">
    <property type="entry name" value="SGNH hydrolase"/>
    <property type="match status" value="1"/>
</dbReference>
<protein>
    <submittedName>
        <fullName evidence="3">SGNH/GDSL hydrolase family protein</fullName>
        <ecNumber evidence="3">3.1.-.-</ecNumber>
    </submittedName>
</protein>
<dbReference type="PANTHER" id="PTHR34407:SF1">
    <property type="entry name" value="SGNH HYDROLASE-TYPE ESTERASE DOMAIN-CONTAINING PROTEIN"/>
    <property type="match status" value="1"/>
</dbReference>
<evidence type="ECO:0000256" key="1">
    <source>
        <dbReference type="SAM" id="SignalP"/>
    </source>
</evidence>
<keyword evidence="4" id="KW-1185">Reference proteome</keyword>
<evidence type="ECO:0000259" key="2">
    <source>
        <dbReference type="Pfam" id="PF13472"/>
    </source>
</evidence>
<keyword evidence="3" id="KW-0378">Hydrolase</keyword>
<dbReference type="InterPro" id="IPR013830">
    <property type="entry name" value="SGNH_hydro"/>
</dbReference>
<accession>A0AAQ3LAR4</accession>
<keyword evidence="1" id="KW-0732">Signal</keyword>
<proteinExistence type="predicted"/>
<dbReference type="EC" id="3.1.-.-" evidence="3"/>
<dbReference type="Proteomes" id="UP001304300">
    <property type="component" value="Chromosome"/>
</dbReference>
<dbReference type="EMBL" id="CP136920">
    <property type="protein sequence ID" value="WOO40063.1"/>
    <property type="molecule type" value="Genomic_DNA"/>
</dbReference>
<dbReference type="KEGG" id="puo:RZN69_15675"/>
<name>A0AAQ3LAR4_9BACT</name>
<organism evidence="3 4">
    <name type="scientific">Rubellicoccus peritrichatus</name>
    <dbReference type="NCBI Taxonomy" id="3080537"/>
    <lineage>
        <taxon>Bacteria</taxon>
        <taxon>Pseudomonadati</taxon>
        <taxon>Verrucomicrobiota</taxon>
        <taxon>Opitutia</taxon>
        <taxon>Puniceicoccales</taxon>
        <taxon>Cerasicoccaceae</taxon>
        <taxon>Rubellicoccus</taxon>
    </lineage>
</organism>
<feature type="signal peptide" evidence="1">
    <location>
        <begin position="1"/>
        <end position="18"/>
    </location>
</feature>
<dbReference type="Pfam" id="PF13472">
    <property type="entry name" value="Lipase_GDSL_2"/>
    <property type="match status" value="1"/>
</dbReference>
<dbReference type="InterPro" id="IPR036514">
    <property type="entry name" value="SGNH_hydro_sf"/>
</dbReference>
<dbReference type="AlphaFoldDB" id="A0AAQ3LAR4"/>
<dbReference type="Gene3D" id="2.60.120.260">
    <property type="entry name" value="Galactose-binding domain-like"/>
    <property type="match status" value="1"/>
</dbReference>
<evidence type="ECO:0000313" key="3">
    <source>
        <dbReference type="EMBL" id="WOO40063.1"/>
    </source>
</evidence>
<dbReference type="RefSeq" id="WP_317832161.1">
    <property type="nucleotide sequence ID" value="NZ_CP136920.1"/>
</dbReference>
<feature type="domain" description="SGNH hydrolase-type esterase" evidence="2">
    <location>
        <begin position="52"/>
        <end position="198"/>
    </location>
</feature>
<evidence type="ECO:0000313" key="4">
    <source>
        <dbReference type="Proteomes" id="UP001304300"/>
    </source>
</evidence>
<feature type="chain" id="PRO_5042841558" evidence="1">
    <location>
        <begin position="19"/>
        <end position="428"/>
    </location>
</feature>
<dbReference type="CDD" id="cd00229">
    <property type="entry name" value="SGNH_hydrolase"/>
    <property type="match status" value="1"/>
</dbReference>
<gene>
    <name evidence="3" type="ORF">RZN69_15675</name>
</gene>